<dbReference type="Pfam" id="PF20239">
    <property type="entry name" value="DUF6596"/>
    <property type="match status" value="1"/>
</dbReference>
<dbReference type="PANTHER" id="PTHR47756">
    <property type="entry name" value="BLL6612 PROTEIN-RELATED"/>
    <property type="match status" value="1"/>
</dbReference>
<dbReference type="Proteomes" id="UP000253509">
    <property type="component" value="Unassembled WGS sequence"/>
</dbReference>
<accession>A0A366IIV2</accession>
<name>A0A366IIV2_9MICO</name>
<comment type="caution">
    <text evidence="4">The sequence shown here is derived from an EMBL/GenBank/DDBJ whole genome shotgun (WGS) entry which is preliminary data.</text>
</comment>
<dbReference type="InterPro" id="IPR036388">
    <property type="entry name" value="WH-like_DNA-bd_sf"/>
</dbReference>
<gene>
    <name evidence="4" type="ORF">DFO65_10892</name>
</gene>
<dbReference type="InterPro" id="IPR013325">
    <property type="entry name" value="RNA_pol_sigma_r2"/>
</dbReference>
<dbReference type="GO" id="GO:0006352">
    <property type="term" value="P:DNA-templated transcription initiation"/>
    <property type="evidence" value="ECO:0007669"/>
    <property type="project" value="InterPro"/>
</dbReference>
<reference evidence="4 5" key="1">
    <citation type="submission" date="2018-06" db="EMBL/GenBank/DDBJ databases">
        <title>Freshwater and sediment microbial communities from various areas in North America, analyzing microbe dynamics in response to fracking.</title>
        <authorList>
            <person name="Lamendella R."/>
        </authorList>
    </citation>
    <scope>NUCLEOTIDE SEQUENCE [LARGE SCALE GENOMIC DNA]</scope>
    <source>
        <strain evidence="4 5">3b_TX</strain>
    </source>
</reference>
<evidence type="ECO:0000259" key="3">
    <source>
        <dbReference type="Pfam" id="PF20239"/>
    </source>
</evidence>
<dbReference type="InterPro" id="IPR046531">
    <property type="entry name" value="DUF6596"/>
</dbReference>
<dbReference type="Gene3D" id="1.10.10.10">
    <property type="entry name" value="Winged helix-like DNA-binding domain superfamily/Winged helix DNA-binding domain"/>
    <property type="match status" value="1"/>
</dbReference>
<dbReference type="GO" id="GO:0003700">
    <property type="term" value="F:DNA-binding transcription factor activity"/>
    <property type="evidence" value="ECO:0007669"/>
    <property type="project" value="InterPro"/>
</dbReference>
<feature type="domain" description="RNA polymerase sigma-70 region 2" evidence="2">
    <location>
        <begin position="105"/>
        <end position="165"/>
    </location>
</feature>
<feature type="domain" description="DUF6596" evidence="3">
    <location>
        <begin position="295"/>
        <end position="391"/>
    </location>
</feature>
<dbReference type="EMBL" id="QNSB01000008">
    <property type="protein sequence ID" value="RBP70640.1"/>
    <property type="molecule type" value="Genomic_DNA"/>
</dbReference>
<dbReference type="Pfam" id="PF04542">
    <property type="entry name" value="Sigma70_r2"/>
    <property type="match status" value="1"/>
</dbReference>
<feature type="compositionally biased region" description="Basic residues" evidence="1">
    <location>
        <begin position="1"/>
        <end position="11"/>
    </location>
</feature>
<feature type="region of interest" description="Disordered" evidence="1">
    <location>
        <begin position="1"/>
        <end position="87"/>
    </location>
</feature>
<dbReference type="PANTHER" id="PTHR47756:SF2">
    <property type="entry name" value="BLL6612 PROTEIN"/>
    <property type="match status" value="1"/>
</dbReference>
<dbReference type="Gene3D" id="1.10.1740.10">
    <property type="match status" value="1"/>
</dbReference>
<dbReference type="SUPFAM" id="SSF88946">
    <property type="entry name" value="Sigma2 domain of RNA polymerase sigma factors"/>
    <property type="match status" value="1"/>
</dbReference>
<evidence type="ECO:0000259" key="2">
    <source>
        <dbReference type="Pfam" id="PF04542"/>
    </source>
</evidence>
<proteinExistence type="predicted"/>
<protein>
    <submittedName>
        <fullName evidence="4">RNA polymerase sigma-70 factor (ECF subfamily)</fullName>
    </submittedName>
</protein>
<evidence type="ECO:0000256" key="1">
    <source>
        <dbReference type="SAM" id="MobiDB-lite"/>
    </source>
</evidence>
<dbReference type="InterPro" id="IPR007627">
    <property type="entry name" value="RNA_pol_sigma70_r2"/>
</dbReference>
<sequence length="520" mass="55740">MGLGHAVRRVPVRPAEQLTLSLTEGEGRVSASAGMGAVGPGTTRSGIDGAGARAPSADGGPDADTASADGGPDTDTASADGDAGTSAREAAAVNEVLATAARESRSRIIALLASATGDIELAEDAVATAFERALHRWSETGIPDNPAAWLLTVARNHQRDVWKSSAHRSRTEFDEAWTTADERLSPHASGAFAEATDEIEDRRLALLFVCAHPAIDPAVRTPLMLQVVLGFEAADIARAFAVPTTTMAQRLVRAKRRIRDARIPFVVPSLTDLPAQRPLPDQGQDRSLDRALPDRLTAVLEAVYGCLAIAWAESPDTDLAESMSHEALFLARTLTTLVDSEPEVHGLAALVSFSLSRAPARGGDYVPVEEQDPADWDRRLIAEGERHLRRALSFERPGRFTLEAAMQAVHADRARTGRTDWSALLVLVRALTVIAPTLGARVARAAITLRADGAEQALSLLAEVAEDPAADRFQPYWATLAEALRRQQRTVEAAAAYERAIALTSHEPTARWLRHRNADL</sequence>
<dbReference type="SUPFAM" id="SSF88659">
    <property type="entry name" value="Sigma3 and sigma4 domains of RNA polymerase sigma factors"/>
    <property type="match status" value="1"/>
</dbReference>
<organism evidence="4 5">
    <name type="scientific">Brevibacterium celere</name>
    <dbReference type="NCBI Taxonomy" id="225845"/>
    <lineage>
        <taxon>Bacteria</taxon>
        <taxon>Bacillati</taxon>
        <taxon>Actinomycetota</taxon>
        <taxon>Actinomycetes</taxon>
        <taxon>Micrococcales</taxon>
        <taxon>Brevibacteriaceae</taxon>
        <taxon>Brevibacterium</taxon>
    </lineage>
</organism>
<evidence type="ECO:0000313" key="4">
    <source>
        <dbReference type="EMBL" id="RBP70640.1"/>
    </source>
</evidence>
<evidence type="ECO:0000313" key="5">
    <source>
        <dbReference type="Proteomes" id="UP000253509"/>
    </source>
</evidence>
<dbReference type="InterPro" id="IPR013324">
    <property type="entry name" value="RNA_pol_sigma_r3/r4-like"/>
</dbReference>
<dbReference type="AlphaFoldDB" id="A0A366IIV2"/>
<feature type="compositionally biased region" description="Low complexity" evidence="1">
    <location>
        <begin position="68"/>
        <end position="87"/>
    </location>
</feature>
<keyword evidence="5" id="KW-1185">Reference proteome</keyword>